<reference evidence="2 3" key="1">
    <citation type="journal article" date="2024" name="Int. J. Mol. Sci.">
        <title>Exploration of Alicyclobacillus spp. Genome in Search of Antibiotic Resistance.</title>
        <authorList>
            <person name="Bucka-Kolendo J."/>
            <person name="Kiousi D.E."/>
            <person name="Dekowska A."/>
            <person name="Mikolajczuk-Szczyrba A."/>
            <person name="Karadedos D.M."/>
            <person name="Michael P."/>
            <person name="Galanis A."/>
            <person name="Sokolowska B."/>
        </authorList>
    </citation>
    <scope>NUCLEOTIDE SEQUENCE [LARGE SCALE GENOMIC DNA]</scope>
    <source>
        <strain evidence="2 3">KKP 3000</strain>
    </source>
</reference>
<dbReference type="PANTHER" id="PTHR37817:SF1">
    <property type="entry name" value="N-ACETYLTRANSFERASE EIS"/>
    <property type="match status" value="1"/>
</dbReference>
<protein>
    <submittedName>
        <fullName evidence="2">GNAT family N-acetyltransferase</fullName>
        <ecNumber evidence="2">2.3.1.-</ecNumber>
    </submittedName>
</protein>
<dbReference type="EC" id="2.3.1.-" evidence="2"/>
<dbReference type="EMBL" id="JBDXSU010000001">
    <property type="protein sequence ID" value="MFB5188769.1"/>
    <property type="molecule type" value="Genomic_DNA"/>
</dbReference>
<proteinExistence type="predicted"/>
<feature type="domain" description="N-acetyltransferase" evidence="1">
    <location>
        <begin position="4"/>
        <end position="146"/>
    </location>
</feature>
<dbReference type="InterPro" id="IPR051554">
    <property type="entry name" value="Acetyltransferase_Eis"/>
</dbReference>
<keyword evidence="2" id="KW-0012">Acyltransferase</keyword>
<dbReference type="PANTHER" id="PTHR37817">
    <property type="entry name" value="N-ACETYLTRANSFERASE EIS"/>
    <property type="match status" value="1"/>
</dbReference>
<evidence type="ECO:0000259" key="1">
    <source>
        <dbReference type="PROSITE" id="PS51186"/>
    </source>
</evidence>
<dbReference type="Proteomes" id="UP001579974">
    <property type="component" value="Unassembled WGS sequence"/>
</dbReference>
<evidence type="ECO:0000313" key="3">
    <source>
        <dbReference type="Proteomes" id="UP001579974"/>
    </source>
</evidence>
<comment type="caution">
    <text evidence="2">The sequence shown here is derived from an EMBL/GenBank/DDBJ whole genome shotgun (WGS) entry which is preliminary data.</text>
</comment>
<keyword evidence="3" id="KW-1185">Reference proteome</keyword>
<dbReference type="InterPro" id="IPR016181">
    <property type="entry name" value="Acyl_CoA_acyltransferase"/>
</dbReference>
<dbReference type="CDD" id="cd04301">
    <property type="entry name" value="NAT_SF"/>
    <property type="match status" value="1"/>
</dbReference>
<organism evidence="2 3">
    <name type="scientific">Alicyclobacillus fastidiosus</name>
    <dbReference type="NCBI Taxonomy" id="392011"/>
    <lineage>
        <taxon>Bacteria</taxon>
        <taxon>Bacillati</taxon>
        <taxon>Bacillota</taxon>
        <taxon>Bacilli</taxon>
        <taxon>Bacillales</taxon>
        <taxon>Alicyclobacillaceae</taxon>
        <taxon>Alicyclobacillus</taxon>
    </lineage>
</organism>
<dbReference type="Pfam" id="PF13527">
    <property type="entry name" value="Acetyltransf_9"/>
    <property type="match status" value="1"/>
</dbReference>
<sequence>MQRVEIRQVRHRHELEACFDLWGFVFSNESRAFFQERLDYDTHYVGETTWVAIVDGVIASAIQIFPYRARLESLELLVGGIGSVATHPEYRGRGLAQEILHAQIHWMEENGFDLSLLFTGIHDFYRQCGWEQVLEKEYSIDSLQLNPGGSRLAAGGFVPAGHDLGEIARVYDEYNRHRTNSMVRSQEYWRDQLRWRHESLSRNFYAAIEDGEITAYLRLREKDAIYVDEAVYRPGHGDTVVSLFEQFILENPGKAIELRIPDDHALARFFDQQGVSPTSFDGAMWRLFNFPRFMKKMEPIFAKRFTNGQQGNQEILVRCGDEAVSLRVDGGDVRVIAYDGYPRYQSCLTLSEADFLTLATQGAQALEDGKVKRNPVLETLFPNQHSIMWSSDFF</sequence>
<keyword evidence="2" id="KW-0808">Transferase</keyword>
<dbReference type="Gene3D" id="3.40.630.30">
    <property type="match status" value="2"/>
</dbReference>
<dbReference type="SUPFAM" id="SSF55729">
    <property type="entry name" value="Acyl-CoA N-acyltransferases (Nat)"/>
    <property type="match status" value="1"/>
</dbReference>
<name>A0ABV5A8Y8_9BACL</name>
<dbReference type="RefSeq" id="WP_275475606.1">
    <property type="nucleotide sequence ID" value="NZ_CP162940.1"/>
</dbReference>
<accession>A0ABV5A8Y8</accession>
<gene>
    <name evidence="2" type="ORF">KKP3000_001202</name>
</gene>
<dbReference type="PROSITE" id="PS51186">
    <property type="entry name" value="GNAT"/>
    <property type="match status" value="1"/>
</dbReference>
<dbReference type="GO" id="GO:0016746">
    <property type="term" value="F:acyltransferase activity"/>
    <property type="evidence" value="ECO:0007669"/>
    <property type="project" value="UniProtKB-KW"/>
</dbReference>
<evidence type="ECO:0000313" key="2">
    <source>
        <dbReference type="EMBL" id="MFB5188769.1"/>
    </source>
</evidence>
<dbReference type="InterPro" id="IPR000182">
    <property type="entry name" value="GNAT_dom"/>
</dbReference>